<protein>
    <submittedName>
        <fullName evidence="2">Uncharacterized protein</fullName>
    </submittedName>
</protein>
<name>A0AA39HN67_9BILA</name>
<sequence>MFLRLVFSVLLVLVALPTAYACRYGYGGYSGYSRYGSYGGYGGDTAVTEGTAAISGTEPLRTLAVTFSALLSCTPRKLYLFD</sequence>
<keyword evidence="1" id="KW-0732">Signal</keyword>
<organism evidence="2 3">
    <name type="scientific">Steinernema hermaphroditum</name>
    <dbReference type="NCBI Taxonomy" id="289476"/>
    <lineage>
        <taxon>Eukaryota</taxon>
        <taxon>Metazoa</taxon>
        <taxon>Ecdysozoa</taxon>
        <taxon>Nematoda</taxon>
        <taxon>Chromadorea</taxon>
        <taxon>Rhabditida</taxon>
        <taxon>Tylenchina</taxon>
        <taxon>Panagrolaimomorpha</taxon>
        <taxon>Strongyloidoidea</taxon>
        <taxon>Steinernematidae</taxon>
        <taxon>Steinernema</taxon>
    </lineage>
</organism>
<dbReference type="AlphaFoldDB" id="A0AA39HN67"/>
<reference evidence="2" key="1">
    <citation type="submission" date="2023-06" db="EMBL/GenBank/DDBJ databases">
        <title>Genomic analysis of the entomopathogenic nematode Steinernema hermaphroditum.</title>
        <authorList>
            <person name="Schwarz E.M."/>
            <person name="Heppert J.K."/>
            <person name="Baniya A."/>
            <person name="Schwartz H.T."/>
            <person name="Tan C.-H."/>
            <person name="Antoshechkin I."/>
            <person name="Sternberg P.W."/>
            <person name="Goodrich-Blair H."/>
            <person name="Dillman A.R."/>
        </authorList>
    </citation>
    <scope>NUCLEOTIDE SEQUENCE</scope>
    <source>
        <strain evidence="2">PS9179</strain>
        <tissue evidence="2">Whole animal</tissue>
    </source>
</reference>
<feature type="signal peptide" evidence="1">
    <location>
        <begin position="1"/>
        <end position="21"/>
    </location>
</feature>
<comment type="caution">
    <text evidence="2">The sequence shown here is derived from an EMBL/GenBank/DDBJ whole genome shotgun (WGS) entry which is preliminary data.</text>
</comment>
<proteinExistence type="predicted"/>
<feature type="chain" id="PRO_5041304946" evidence="1">
    <location>
        <begin position="22"/>
        <end position="82"/>
    </location>
</feature>
<evidence type="ECO:0000313" key="2">
    <source>
        <dbReference type="EMBL" id="KAK0407818.1"/>
    </source>
</evidence>
<dbReference type="Proteomes" id="UP001175271">
    <property type="component" value="Unassembled WGS sequence"/>
</dbReference>
<keyword evidence="3" id="KW-1185">Reference proteome</keyword>
<dbReference type="PROSITE" id="PS51257">
    <property type="entry name" value="PROKAR_LIPOPROTEIN"/>
    <property type="match status" value="1"/>
</dbReference>
<gene>
    <name evidence="2" type="ORF">QR680_003613</name>
</gene>
<dbReference type="EMBL" id="JAUCMV010000003">
    <property type="protein sequence ID" value="KAK0407818.1"/>
    <property type="molecule type" value="Genomic_DNA"/>
</dbReference>
<evidence type="ECO:0000313" key="3">
    <source>
        <dbReference type="Proteomes" id="UP001175271"/>
    </source>
</evidence>
<accession>A0AA39HN67</accession>
<evidence type="ECO:0000256" key="1">
    <source>
        <dbReference type="SAM" id="SignalP"/>
    </source>
</evidence>